<evidence type="ECO:0000313" key="1">
    <source>
        <dbReference type="EMBL" id="XFO66611.1"/>
    </source>
</evidence>
<evidence type="ECO:0000313" key="2">
    <source>
        <dbReference type="Proteomes" id="UP000216752"/>
    </source>
</evidence>
<gene>
    <name evidence="1" type="ORF">SPSIL_027700</name>
</gene>
<proteinExistence type="predicted"/>
<reference evidence="1" key="1">
    <citation type="submission" date="2024-05" db="EMBL/GenBank/DDBJ databases">
        <title>Isolation and characterization of Sporomusa carbonis sp. nov., a carboxydotrophic hydrogenogen in the genus of Sporomusa isolated from a charcoal burning pile.</title>
        <authorList>
            <person name="Boeer T."/>
            <person name="Rosenbaum F."/>
            <person name="Eysell L."/>
            <person name="Mueller V."/>
            <person name="Daniel R."/>
            <person name="Poehlein A."/>
        </authorList>
    </citation>
    <scope>NUCLEOTIDE SEQUENCE [LARGE SCALE GENOMIC DNA]</scope>
    <source>
        <strain evidence="1">DSM 10669</strain>
    </source>
</reference>
<name>A0ABZ3ILP5_9FIRM</name>
<dbReference type="EMBL" id="CP155573">
    <property type="protein sequence ID" value="XFO66611.1"/>
    <property type="molecule type" value="Genomic_DNA"/>
</dbReference>
<dbReference type="Proteomes" id="UP000216752">
    <property type="component" value="Chromosome"/>
</dbReference>
<dbReference type="PROSITE" id="PS51257">
    <property type="entry name" value="PROKAR_LIPOPROTEIN"/>
    <property type="match status" value="1"/>
</dbReference>
<evidence type="ECO:0008006" key="3">
    <source>
        <dbReference type="Google" id="ProtNLM"/>
    </source>
</evidence>
<dbReference type="SUPFAM" id="SSF48431">
    <property type="entry name" value="Lipovitellin-phosvitin complex, superhelical domain"/>
    <property type="match status" value="1"/>
</dbReference>
<dbReference type="RefSeq" id="WP_094603337.1">
    <property type="nucleotide sequence ID" value="NZ_CP155573.1"/>
</dbReference>
<keyword evidence="2" id="KW-1185">Reference proteome</keyword>
<dbReference type="InterPro" id="IPR011030">
    <property type="entry name" value="Lipovitellin_superhlx_dom"/>
</dbReference>
<accession>A0ABZ3ILP5</accession>
<organism evidence="1 2">
    <name type="scientific">Sporomusa silvacetica DSM 10669</name>
    <dbReference type="NCBI Taxonomy" id="1123289"/>
    <lineage>
        <taxon>Bacteria</taxon>
        <taxon>Bacillati</taxon>
        <taxon>Bacillota</taxon>
        <taxon>Negativicutes</taxon>
        <taxon>Selenomonadales</taxon>
        <taxon>Sporomusaceae</taxon>
        <taxon>Sporomusa</taxon>
    </lineage>
</organism>
<sequence>MKRLILLTLLLPALYLLLGCPSIFDAINLRLFASPEYILNRFYTEQDLAVDQVMDSLILAGPKMAPLLEREILKREIPRRRHAITALGHLGNNNSFPILEHILQDKGEKEVFRADALLSIARIDLPYAQKIAPQYLNDTSFVAKCAHEVITDPTSLYKRSYWDALFHRHY</sequence>
<protein>
    <recommendedName>
        <fullName evidence="3">HEAT repeat protein</fullName>
    </recommendedName>
</protein>